<dbReference type="GO" id="GO:0004523">
    <property type="term" value="F:RNA-DNA hybrid ribonuclease activity"/>
    <property type="evidence" value="ECO:0007669"/>
    <property type="project" value="InterPro"/>
</dbReference>
<dbReference type="InterPro" id="IPR053151">
    <property type="entry name" value="RNase_H-like"/>
</dbReference>
<evidence type="ECO:0000259" key="1">
    <source>
        <dbReference type="Pfam" id="PF13456"/>
    </source>
</evidence>
<dbReference type="SUPFAM" id="SSF53098">
    <property type="entry name" value="Ribonuclease H-like"/>
    <property type="match status" value="1"/>
</dbReference>
<dbReference type="EMBL" id="JADFTS010000005">
    <property type="protein sequence ID" value="KAF9604540.1"/>
    <property type="molecule type" value="Genomic_DNA"/>
</dbReference>
<accession>A0A835LR89</accession>
<dbReference type="InterPro" id="IPR044730">
    <property type="entry name" value="RNase_H-like_dom_plant"/>
</dbReference>
<comment type="caution">
    <text evidence="2">The sequence shown here is derived from an EMBL/GenBank/DDBJ whole genome shotgun (WGS) entry which is preliminary data.</text>
</comment>
<dbReference type="GO" id="GO:0003676">
    <property type="term" value="F:nucleic acid binding"/>
    <property type="evidence" value="ECO:0007669"/>
    <property type="project" value="InterPro"/>
</dbReference>
<dbReference type="InterPro" id="IPR012337">
    <property type="entry name" value="RNaseH-like_sf"/>
</dbReference>
<dbReference type="PANTHER" id="PTHR47723:SF19">
    <property type="entry name" value="POLYNUCLEOTIDYL TRANSFERASE, RIBONUCLEASE H-LIKE SUPERFAMILY PROTEIN"/>
    <property type="match status" value="1"/>
</dbReference>
<dbReference type="Gene3D" id="3.30.420.10">
    <property type="entry name" value="Ribonuclease H-like superfamily/Ribonuclease H"/>
    <property type="match status" value="1"/>
</dbReference>
<keyword evidence="3" id="KW-1185">Reference proteome</keyword>
<evidence type="ECO:0000313" key="2">
    <source>
        <dbReference type="EMBL" id="KAF9604540.1"/>
    </source>
</evidence>
<evidence type="ECO:0000313" key="3">
    <source>
        <dbReference type="Proteomes" id="UP000631114"/>
    </source>
</evidence>
<dbReference type="CDD" id="cd06222">
    <property type="entry name" value="RNase_H_like"/>
    <property type="match status" value="1"/>
</dbReference>
<reference evidence="2 3" key="1">
    <citation type="submission" date="2020-10" db="EMBL/GenBank/DDBJ databases">
        <title>The Coptis chinensis genome and diversification of protoberbering-type alkaloids.</title>
        <authorList>
            <person name="Wang B."/>
            <person name="Shu S."/>
            <person name="Song C."/>
            <person name="Liu Y."/>
        </authorList>
    </citation>
    <scope>NUCLEOTIDE SEQUENCE [LARGE SCALE GENOMIC DNA]</scope>
    <source>
        <strain evidence="2">HL-2020</strain>
        <tissue evidence="2">Leaf</tissue>
    </source>
</reference>
<dbReference type="InterPro" id="IPR036397">
    <property type="entry name" value="RNaseH_sf"/>
</dbReference>
<dbReference type="InterPro" id="IPR002156">
    <property type="entry name" value="RNaseH_domain"/>
</dbReference>
<dbReference type="OrthoDB" id="1906820at2759"/>
<gene>
    <name evidence="2" type="ORF">IFM89_007661</name>
</gene>
<protein>
    <recommendedName>
        <fullName evidence="1">RNase H type-1 domain-containing protein</fullName>
    </recommendedName>
</protein>
<dbReference type="PANTHER" id="PTHR47723">
    <property type="entry name" value="OS05G0353850 PROTEIN"/>
    <property type="match status" value="1"/>
</dbReference>
<dbReference type="Pfam" id="PF13456">
    <property type="entry name" value="RVT_3"/>
    <property type="match status" value="1"/>
</dbReference>
<dbReference type="Proteomes" id="UP000631114">
    <property type="component" value="Unassembled WGS sequence"/>
</dbReference>
<proteinExistence type="predicted"/>
<dbReference type="AlphaFoldDB" id="A0A835LR89"/>
<sequence>MRHLSPQDWIKMWISPPKNWGFYLDEWSTYCVNITWLIWKERYKAAFEKKIPNSSRIMQITKASFILRNSNKNVLAAGTWTGHATTAEEAECRGVLLATQWALNRQVTHLEVEIDAQAITMEWDTRSSNLSWRSKDIIRDIRSLASKFVHFNIIFCSRNINGIADLLSKKAIALGESFLWEDPLPQWLMVVLEKDRTSLPICTFSVI</sequence>
<feature type="domain" description="RNase H type-1" evidence="1">
    <location>
        <begin position="59"/>
        <end position="171"/>
    </location>
</feature>
<name>A0A835LR89_9MAGN</name>
<organism evidence="2 3">
    <name type="scientific">Coptis chinensis</name>
    <dbReference type="NCBI Taxonomy" id="261450"/>
    <lineage>
        <taxon>Eukaryota</taxon>
        <taxon>Viridiplantae</taxon>
        <taxon>Streptophyta</taxon>
        <taxon>Embryophyta</taxon>
        <taxon>Tracheophyta</taxon>
        <taxon>Spermatophyta</taxon>
        <taxon>Magnoliopsida</taxon>
        <taxon>Ranunculales</taxon>
        <taxon>Ranunculaceae</taxon>
        <taxon>Coptidoideae</taxon>
        <taxon>Coptis</taxon>
    </lineage>
</organism>